<protein>
    <submittedName>
        <fullName evidence="6">Thermonuclease family protein</fullName>
    </submittedName>
</protein>
<keyword evidence="4" id="KW-1133">Transmembrane helix</keyword>
<evidence type="ECO:0000256" key="3">
    <source>
        <dbReference type="ARBA" id="ARBA00022801"/>
    </source>
</evidence>
<organism evidence="6 7">
    <name type="scientific">Robertmurraya mangrovi</name>
    <dbReference type="NCBI Taxonomy" id="3098077"/>
    <lineage>
        <taxon>Bacteria</taxon>
        <taxon>Bacillati</taxon>
        <taxon>Bacillota</taxon>
        <taxon>Bacilli</taxon>
        <taxon>Bacillales</taxon>
        <taxon>Bacillaceae</taxon>
        <taxon>Robertmurraya</taxon>
    </lineage>
</organism>
<dbReference type="Gene3D" id="2.40.50.90">
    <property type="match status" value="1"/>
</dbReference>
<feature type="domain" description="TNase-like" evidence="5">
    <location>
        <begin position="118"/>
        <end position="247"/>
    </location>
</feature>
<name>A0ABU5J2W1_9BACI</name>
<gene>
    <name evidence="6" type="ORF">SM124_18640</name>
</gene>
<dbReference type="Proteomes" id="UP001290455">
    <property type="component" value="Unassembled WGS sequence"/>
</dbReference>
<comment type="caution">
    <text evidence="6">The sequence shown here is derived from an EMBL/GenBank/DDBJ whole genome shotgun (WGS) entry which is preliminary data.</text>
</comment>
<dbReference type="PROSITE" id="PS50830">
    <property type="entry name" value="TNASE_3"/>
    <property type="match status" value="1"/>
</dbReference>
<evidence type="ECO:0000256" key="1">
    <source>
        <dbReference type="ARBA" id="ARBA00022722"/>
    </source>
</evidence>
<dbReference type="RefSeq" id="WP_322448032.1">
    <property type="nucleotide sequence ID" value="NZ_JAXOFX010000016.1"/>
</dbReference>
<dbReference type="EMBL" id="JAXOFX010000016">
    <property type="protein sequence ID" value="MDZ5473739.1"/>
    <property type="molecule type" value="Genomic_DNA"/>
</dbReference>
<sequence length="276" mass="31340">MHQKTLVYLILLIWLIIISPSQTFAHNGPRDELGGHFRSSDCVYILHEPTPLAETANNMEELITLIIENNSNTTCTNQLIDSKVDLEGYTFQTTATPKKKEPSNKTASTSVRELLIGHTYEATLEKCTDGDTANFLINGEIYKTRFLYIDTPESTNKIEPYGKEASEYSCTLLKQGKIMIETDGNALFDKYGRLLAWVWVGDLLHQEEITKAGFVKDFYDYGNYKYEDRIHAAMKDARENNRGMYASESDESGFNYFLGLFVIIGAILIITVKRLL</sequence>
<keyword evidence="1" id="KW-0540">Nuclease</keyword>
<dbReference type="InterPro" id="IPR002071">
    <property type="entry name" value="Thermonucl_AS"/>
</dbReference>
<dbReference type="SMART" id="SM00318">
    <property type="entry name" value="SNc"/>
    <property type="match status" value="1"/>
</dbReference>
<evidence type="ECO:0000313" key="7">
    <source>
        <dbReference type="Proteomes" id="UP001290455"/>
    </source>
</evidence>
<dbReference type="PROSITE" id="PS01284">
    <property type="entry name" value="TNASE_2"/>
    <property type="match status" value="1"/>
</dbReference>
<dbReference type="InterPro" id="IPR035437">
    <property type="entry name" value="SNase_OB-fold_sf"/>
</dbReference>
<evidence type="ECO:0000313" key="6">
    <source>
        <dbReference type="EMBL" id="MDZ5473739.1"/>
    </source>
</evidence>
<dbReference type="SUPFAM" id="SSF50199">
    <property type="entry name" value="Staphylococcal nuclease"/>
    <property type="match status" value="1"/>
</dbReference>
<keyword evidence="3" id="KW-0378">Hydrolase</keyword>
<dbReference type="Pfam" id="PF00565">
    <property type="entry name" value="SNase"/>
    <property type="match status" value="1"/>
</dbReference>
<evidence type="ECO:0000259" key="5">
    <source>
        <dbReference type="PROSITE" id="PS50830"/>
    </source>
</evidence>
<keyword evidence="7" id="KW-1185">Reference proteome</keyword>
<proteinExistence type="predicted"/>
<feature type="transmembrane region" description="Helical" evidence="4">
    <location>
        <begin position="254"/>
        <end position="272"/>
    </location>
</feature>
<evidence type="ECO:0000256" key="4">
    <source>
        <dbReference type="SAM" id="Phobius"/>
    </source>
</evidence>
<accession>A0ABU5J2W1</accession>
<dbReference type="PANTHER" id="PTHR12302">
    <property type="entry name" value="EBNA2 BINDING PROTEIN P100"/>
    <property type="match status" value="1"/>
</dbReference>
<reference evidence="6 7" key="1">
    <citation type="submission" date="2023-11" db="EMBL/GenBank/DDBJ databases">
        <title>Bacillus jintuensis, isolated from a mudflat on the Beibu Gulf coast.</title>
        <authorList>
            <person name="Li M."/>
        </authorList>
    </citation>
    <scope>NUCLEOTIDE SEQUENCE [LARGE SCALE GENOMIC DNA]</scope>
    <source>
        <strain evidence="6 7">31A1R</strain>
    </source>
</reference>
<dbReference type="InterPro" id="IPR016071">
    <property type="entry name" value="Staphylococal_nuclease_OB-fold"/>
</dbReference>
<dbReference type="PANTHER" id="PTHR12302:SF3">
    <property type="entry name" value="SERINE_THREONINE-PROTEIN KINASE 31"/>
    <property type="match status" value="1"/>
</dbReference>
<keyword evidence="4" id="KW-0812">Transmembrane</keyword>
<keyword evidence="2" id="KW-0255">Endonuclease</keyword>
<evidence type="ECO:0000256" key="2">
    <source>
        <dbReference type="ARBA" id="ARBA00022759"/>
    </source>
</evidence>
<keyword evidence="4" id="KW-0472">Membrane</keyword>